<feature type="domain" description="N-acetyltransferase" evidence="2">
    <location>
        <begin position="56"/>
        <end position="186"/>
    </location>
</feature>
<dbReference type="EMBL" id="FRDL01000002">
    <property type="protein sequence ID" value="SHN56713.1"/>
    <property type="molecule type" value="Genomic_DNA"/>
</dbReference>
<name>A0A1M7SE33_9RHOB</name>
<dbReference type="AlphaFoldDB" id="A0A1M7SE33"/>
<dbReference type="InterPro" id="IPR000182">
    <property type="entry name" value="GNAT_dom"/>
</dbReference>
<proteinExistence type="predicted"/>
<dbReference type="Gene3D" id="3.40.630.30">
    <property type="match status" value="1"/>
</dbReference>
<dbReference type="PROSITE" id="PS51186">
    <property type="entry name" value="GNAT"/>
    <property type="match status" value="1"/>
</dbReference>
<dbReference type="STRING" id="1189325.SAMN04488119_103222"/>
<evidence type="ECO:0000313" key="3">
    <source>
        <dbReference type="EMBL" id="SHN56713.1"/>
    </source>
</evidence>
<dbReference type="Pfam" id="PF00583">
    <property type="entry name" value="Acetyltransf_1"/>
    <property type="match status" value="1"/>
</dbReference>
<evidence type="ECO:0000256" key="1">
    <source>
        <dbReference type="SAM" id="MobiDB-lite"/>
    </source>
</evidence>
<evidence type="ECO:0000313" key="4">
    <source>
        <dbReference type="Proteomes" id="UP000184066"/>
    </source>
</evidence>
<reference evidence="3 4" key="1">
    <citation type="submission" date="2016-12" db="EMBL/GenBank/DDBJ databases">
        <authorList>
            <person name="Song W.-J."/>
            <person name="Kurnit D.M."/>
        </authorList>
    </citation>
    <scope>NUCLEOTIDE SEQUENCE [LARGE SCALE GENOMIC DNA]</scope>
    <source>
        <strain evidence="3 4">CGMCC 1.10808</strain>
    </source>
</reference>
<dbReference type="GO" id="GO:0016747">
    <property type="term" value="F:acyltransferase activity, transferring groups other than amino-acyl groups"/>
    <property type="evidence" value="ECO:0007669"/>
    <property type="project" value="InterPro"/>
</dbReference>
<evidence type="ECO:0000259" key="2">
    <source>
        <dbReference type="PROSITE" id="PS51186"/>
    </source>
</evidence>
<organism evidence="3 4">
    <name type="scientific">Oceanicella actignis</name>
    <dbReference type="NCBI Taxonomy" id="1189325"/>
    <lineage>
        <taxon>Bacteria</taxon>
        <taxon>Pseudomonadati</taxon>
        <taxon>Pseudomonadota</taxon>
        <taxon>Alphaproteobacteria</taxon>
        <taxon>Rhodobacterales</taxon>
        <taxon>Paracoccaceae</taxon>
        <taxon>Oceanicella</taxon>
    </lineage>
</organism>
<feature type="region of interest" description="Disordered" evidence="1">
    <location>
        <begin position="1"/>
        <end position="31"/>
    </location>
</feature>
<gene>
    <name evidence="3" type="ORF">SAMN05216200_102286</name>
</gene>
<accession>A0A1M7SE33</accession>
<feature type="compositionally biased region" description="Pro residues" evidence="1">
    <location>
        <begin position="11"/>
        <end position="21"/>
    </location>
</feature>
<dbReference type="Proteomes" id="UP000184066">
    <property type="component" value="Unassembled WGS sequence"/>
</dbReference>
<keyword evidence="4" id="KW-1185">Reference proteome</keyword>
<dbReference type="RefSeq" id="WP_072746354.1">
    <property type="nucleotide sequence ID" value="NZ_FOHL01000003.1"/>
</dbReference>
<dbReference type="InterPro" id="IPR016181">
    <property type="entry name" value="Acyl_CoA_acyltransferase"/>
</dbReference>
<dbReference type="SUPFAM" id="SSF55729">
    <property type="entry name" value="Acyl-CoA N-acyltransferases (Nat)"/>
    <property type="match status" value="1"/>
</dbReference>
<protein>
    <submittedName>
        <fullName evidence="3">Acetyltransferase (GNAT) family protein</fullName>
    </submittedName>
</protein>
<sequence length="241" mass="25758">MIANVSTPTRIPTPTPTPAQAPTPAAAERAAPRRDALRAMGVFRTLGWWEGEALLAHLRRLSPIDLNMRFHGAMSAEALARHAAEPLTADRNVIGWFKDGVLRGAAELILCGDVAEAAFSVEAPFRRMGLGEALMARALRRARNRGARELVVHTTRSNRAMMRLAAAFDARMEAEMNEVEARIPVPAADAASVALDAADEEMGALGAFWAAQGRAALRLWRAPLALAANAAEPGKAAREAA</sequence>
<keyword evidence="3" id="KW-0808">Transferase</keyword>